<proteinExistence type="predicted"/>
<name>A0A0E9SH40_ANGAN</name>
<sequence>MHMYLGSLLFWQFGQAQFLLKQQVVLLYHWGSLANFTSFF</sequence>
<organism evidence="1">
    <name type="scientific">Anguilla anguilla</name>
    <name type="common">European freshwater eel</name>
    <name type="synonym">Muraena anguilla</name>
    <dbReference type="NCBI Taxonomy" id="7936"/>
    <lineage>
        <taxon>Eukaryota</taxon>
        <taxon>Metazoa</taxon>
        <taxon>Chordata</taxon>
        <taxon>Craniata</taxon>
        <taxon>Vertebrata</taxon>
        <taxon>Euteleostomi</taxon>
        <taxon>Actinopterygii</taxon>
        <taxon>Neopterygii</taxon>
        <taxon>Teleostei</taxon>
        <taxon>Anguilliformes</taxon>
        <taxon>Anguillidae</taxon>
        <taxon>Anguilla</taxon>
    </lineage>
</organism>
<reference evidence="1" key="1">
    <citation type="submission" date="2014-11" db="EMBL/GenBank/DDBJ databases">
        <authorList>
            <person name="Amaro Gonzalez C."/>
        </authorList>
    </citation>
    <scope>NUCLEOTIDE SEQUENCE</scope>
</reference>
<reference evidence="1" key="2">
    <citation type="journal article" date="2015" name="Fish Shellfish Immunol.">
        <title>Early steps in the European eel (Anguilla anguilla)-Vibrio vulnificus interaction in the gills: Role of the RtxA13 toxin.</title>
        <authorList>
            <person name="Callol A."/>
            <person name="Pajuelo D."/>
            <person name="Ebbesson L."/>
            <person name="Teles M."/>
            <person name="MacKenzie S."/>
            <person name="Amaro C."/>
        </authorList>
    </citation>
    <scope>NUCLEOTIDE SEQUENCE</scope>
</reference>
<protein>
    <submittedName>
        <fullName evidence="1">Uncharacterized protein</fullName>
    </submittedName>
</protein>
<evidence type="ECO:0000313" key="1">
    <source>
        <dbReference type="EMBL" id="JAH40577.1"/>
    </source>
</evidence>
<dbReference type="EMBL" id="GBXM01068000">
    <property type="protein sequence ID" value="JAH40577.1"/>
    <property type="molecule type" value="Transcribed_RNA"/>
</dbReference>
<accession>A0A0E9SH40</accession>
<dbReference type="AlphaFoldDB" id="A0A0E9SH40"/>